<dbReference type="EMBL" id="SPRH01000009">
    <property type="protein sequence ID" value="TIC02875.1"/>
    <property type="molecule type" value="Genomic_DNA"/>
</dbReference>
<gene>
    <name evidence="2" type="ORF">E3Q17_01160</name>
</gene>
<evidence type="ECO:0000313" key="2">
    <source>
        <dbReference type="EMBL" id="TIC02875.1"/>
    </source>
</evidence>
<name>A0A4T0NZ32_9BASI</name>
<protein>
    <submittedName>
        <fullName evidence="2">Uncharacterized protein</fullName>
    </submittedName>
</protein>
<dbReference type="Proteomes" id="UP000307169">
    <property type="component" value="Unassembled WGS sequence"/>
</dbReference>
<feature type="region of interest" description="Disordered" evidence="1">
    <location>
        <begin position="76"/>
        <end position="102"/>
    </location>
</feature>
<organism evidence="2 3">
    <name type="scientific">Wallemia mellicola</name>
    <dbReference type="NCBI Taxonomy" id="1708541"/>
    <lineage>
        <taxon>Eukaryota</taxon>
        <taxon>Fungi</taxon>
        <taxon>Dikarya</taxon>
        <taxon>Basidiomycota</taxon>
        <taxon>Wallemiomycotina</taxon>
        <taxon>Wallemiomycetes</taxon>
        <taxon>Wallemiales</taxon>
        <taxon>Wallemiaceae</taxon>
        <taxon>Wallemia</taxon>
    </lineage>
</organism>
<dbReference type="AlphaFoldDB" id="A0A4T0NZ32"/>
<sequence>MSSLETEVVVGGAAIANEHKNTAAAGGHLAPPNQSGIPTVEQPYDEKYNEKSNEKGVIDPEGHYIQDVDVEGTFPTEEEMATLPRTSESVSEYDAPYQPIYG</sequence>
<evidence type="ECO:0000313" key="3">
    <source>
        <dbReference type="Proteomes" id="UP000307169"/>
    </source>
</evidence>
<proteinExistence type="predicted"/>
<feature type="region of interest" description="Disordered" evidence="1">
    <location>
        <begin position="22"/>
        <end position="41"/>
    </location>
</feature>
<reference evidence="2 3" key="1">
    <citation type="submission" date="2019-03" db="EMBL/GenBank/DDBJ databases">
        <title>Sequencing 25 genomes of Wallemia mellicola.</title>
        <authorList>
            <person name="Gostincar C."/>
        </authorList>
    </citation>
    <scope>NUCLEOTIDE SEQUENCE [LARGE SCALE GENOMIC DNA]</scope>
    <source>
        <strain evidence="2 3">EXF-1262</strain>
    </source>
</reference>
<evidence type="ECO:0000256" key="1">
    <source>
        <dbReference type="SAM" id="MobiDB-lite"/>
    </source>
</evidence>
<comment type="caution">
    <text evidence="2">The sequence shown here is derived from an EMBL/GenBank/DDBJ whole genome shotgun (WGS) entry which is preliminary data.</text>
</comment>
<accession>A0A4T0NZ32</accession>